<dbReference type="InParanoid" id="E9H8E8"/>
<name>E9H8E8_DAPPU</name>
<proteinExistence type="predicted"/>
<accession>E9H8E8</accession>
<gene>
    <name evidence="2" type="ORF">DAPPUDRAFT_227693</name>
</gene>
<dbReference type="HOGENOM" id="CLU_092176_0_0_1"/>
<evidence type="ECO:0000313" key="3">
    <source>
        <dbReference type="Proteomes" id="UP000000305"/>
    </source>
</evidence>
<dbReference type="KEGG" id="dpx:DAPPUDRAFT_227693"/>
<evidence type="ECO:0000313" key="2">
    <source>
        <dbReference type="EMBL" id="EFX71937.1"/>
    </source>
</evidence>
<dbReference type="EMBL" id="GL732604">
    <property type="protein sequence ID" value="EFX71937.1"/>
    <property type="molecule type" value="Genomic_DNA"/>
</dbReference>
<reference evidence="2 3" key="1">
    <citation type="journal article" date="2011" name="Science">
        <title>The ecoresponsive genome of Daphnia pulex.</title>
        <authorList>
            <person name="Colbourne J.K."/>
            <person name="Pfrender M.E."/>
            <person name="Gilbert D."/>
            <person name="Thomas W.K."/>
            <person name="Tucker A."/>
            <person name="Oakley T.H."/>
            <person name="Tokishita S."/>
            <person name="Aerts A."/>
            <person name="Arnold G.J."/>
            <person name="Basu M.K."/>
            <person name="Bauer D.J."/>
            <person name="Caceres C.E."/>
            <person name="Carmel L."/>
            <person name="Casola C."/>
            <person name="Choi J.H."/>
            <person name="Detter J.C."/>
            <person name="Dong Q."/>
            <person name="Dusheyko S."/>
            <person name="Eads B.D."/>
            <person name="Frohlich T."/>
            <person name="Geiler-Samerotte K.A."/>
            <person name="Gerlach D."/>
            <person name="Hatcher P."/>
            <person name="Jogdeo S."/>
            <person name="Krijgsveld J."/>
            <person name="Kriventseva E.V."/>
            <person name="Kultz D."/>
            <person name="Laforsch C."/>
            <person name="Lindquist E."/>
            <person name="Lopez J."/>
            <person name="Manak J.R."/>
            <person name="Muller J."/>
            <person name="Pangilinan J."/>
            <person name="Patwardhan R.P."/>
            <person name="Pitluck S."/>
            <person name="Pritham E.J."/>
            <person name="Rechtsteiner A."/>
            <person name="Rho M."/>
            <person name="Rogozin I.B."/>
            <person name="Sakarya O."/>
            <person name="Salamov A."/>
            <person name="Schaack S."/>
            <person name="Shapiro H."/>
            <person name="Shiga Y."/>
            <person name="Skalitzky C."/>
            <person name="Smith Z."/>
            <person name="Souvorov A."/>
            <person name="Sung W."/>
            <person name="Tang Z."/>
            <person name="Tsuchiya D."/>
            <person name="Tu H."/>
            <person name="Vos H."/>
            <person name="Wang M."/>
            <person name="Wolf Y.I."/>
            <person name="Yamagata H."/>
            <person name="Yamada T."/>
            <person name="Ye Y."/>
            <person name="Shaw J.R."/>
            <person name="Andrews J."/>
            <person name="Crease T.J."/>
            <person name="Tang H."/>
            <person name="Lucas S.M."/>
            <person name="Robertson H.M."/>
            <person name="Bork P."/>
            <person name="Koonin E.V."/>
            <person name="Zdobnov E.M."/>
            <person name="Grigoriev I.V."/>
            <person name="Lynch M."/>
            <person name="Boore J.L."/>
        </authorList>
    </citation>
    <scope>NUCLEOTIDE SEQUENCE [LARGE SCALE GENOMIC DNA]</scope>
</reference>
<feature type="chain" id="PRO_5003241781" evidence="1">
    <location>
        <begin position="27"/>
        <end position="203"/>
    </location>
</feature>
<protein>
    <submittedName>
        <fullName evidence="2">Uncharacterized protein</fullName>
    </submittedName>
</protein>
<sequence>MNFYIPSSLILCLAVMAIDFPKLAKSENLNDDSRFFIFNSTSGISFTTFTVLKGSTTITSTLTSTTSCTTSTAVLTTCTIGRRRRGLFYDDALAQGRHGRGLFYNDDEQGNKDGTVFLPAQIKSSDDPEDESQLNLAADKTSVIPLVIEAGFELPEGSPVNRFLLAFGTNTITSYTISTSTITLTAICSSTTGFPLCGNVGRK</sequence>
<dbReference type="AlphaFoldDB" id="E9H8E8"/>
<dbReference type="OrthoDB" id="10416179at2759"/>
<organism evidence="2 3">
    <name type="scientific">Daphnia pulex</name>
    <name type="common">Water flea</name>
    <dbReference type="NCBI Taxonomy" id="6669"/>
    <lineage>
        <taxon>Eukaryota</taxon>
        <taxon>Metazoa</taxon>
        <taxon>Ecdysozoa</taxon>
        <taxon>Arthropoda</taxon>
        <taxon>Crustacea</taxon>
        <taxon>Branchiopoda</taxon>
        <taxon>Diplostraca</taxon>
        <taxon>Cladocera</taxon>
        <taxon>Anomopoda</taxon>
        <taxon>Daphniidae</taxon>
        <taxon>Daphnia</taxon>
    </lineage>
</organism>
<dbReference type="Proteomes" id="UP000000305">
    <property type="component" value="Unassembled WGS sequence"/>
</dbReference>
<keyword evidence="1" id="KW-0732">Signal</keyword>
<evidence type="ECO:0000256" key="1">
    <source>
        <dbReference type="SAM" id="SignalP"/>
    </source>
</evidence>
<dbReference type="PhylomeDB" id="E9H8E8"/>
<keyword evidence="3" id="KW-1185">Reference proteome</keyword>
<feature type="signal peptide" evidence="1">
    <location>
        <begin position="1"/>
        <end position="26"/>
    </location>
</feature>